<accession>A0A0D0DFU7</accession>
<protein>
    <submittedName>
        <fullName evidence="1">Uncharacterized protein</fullName>
    </submittedName>
</protein>
<gene>
    <name evidence="1" type="ORF">PAXRUDRAFT_767428</name>
</gene>
<sequence>MFIITTCTLEWALQKEPLKCHICPTGATPSTITETFDLTVNPHGIGWDWSKGLHVPRKTRLSTHIRFTTYTILSASLRAFICGVLHSAVQALSPDTFGSIIGGTIFDETLPFFL</sequence>
<dbReference type="InParanoid" id="A0A0D0DFU7"/>
<evidence type="ECO:0000313" key="1">
    <source>
        <dbReference type="EMBL" id="KIK79979.1"/>
    </source>
</evidence>
<keyword evidence="2" id="KW-1185">Reference proteome</keyword>
<dbReference type="STRING" id="930991.A0A0D0DFU7"/>
<dbReference type="AlphaFoldDB" id="A0A0D0DFU7"/>
<dbReference type="EMBL" id="KN826132">
    <property type="protein sequence ID" value="KIK79979.1"/>
    <property type="molecule type" value="Genomic_DNA"/>
</dbReference>
<dbReference type="OrthoDB" id="2690853at2759"/>
<dbReference type="HOGENOM" id="CLU_146855_0_0_1"/>
<reference evidence="2" key="2">
    <citation type="submission" date="2015-01" db="EMBL/GenBank/DDBJ databases">
        <title>Evolutionary Origins and Diversification of the Mycorrhizal Mutualists.</title>
        <authorList>
            <consortium name="DOE Joint Genome Institute"/>
            <consortium name="Mycorrhizal Genomics Consortium"/>
            <person name="Kohler A."/>
            <person name="Kuo A."/>
            <person name="Nagy L.G."/>
            <person name="Floudas D."/>
            <person name="Copeland A."/>
            <person name="Barry K.W."/>
            <person name="Cichocki N."/>
            <person name="Veneault-Fourrey C."/>
            <person name="LaButti K."/>
            <person name="Lindquist E.A."/>
            <person name="Lipzen A."/>
            <person name="Lundell T."/>
            <person name="Morin E."/>
            <person name="Murat C."/>
            <person name="Riley R."/>
            <person name="Ohm R."/>
            <person name="Sun H."/>
            <person name="Tunlid A."/>
            <person name="Henrissat B."/>
            <person name="Grigoriev I.V."/>
            <person name="Hibbett D.S."/>
            <person name="Martin F."/>
        </authorList>
    </citation>
    <scope>NUCLEOTIDE SEQUENCE [LARGE SCALE GENOMIC DNA]</scope>
    <source>
        <strain evidence="2">Ve08.2h10</strain>
    </source>
</reference>
<reference evidence="1 2" key="1">
    <citation type="submission" date="2014-04" db="EMBL/GenBank/DDBJ databases">
        <authorList>
            <consortium name="DOE Joint Genome Institute"/>
            <person name="Kuo A."/>
            <person name="Kohler A."/>
            <person name="Jargeat P."/>
            <person name="Nagy L.G."/>
            <person name="Floudas D."/>
            <person name="Copeland A."/>
            <person name="Barry K.W."/>
            <person name="Cichocki N."/>
            <person name="Veneault-Fourrey C."/>
            <person name="LaButti K."/>
            <person name="Lindquist E.A."/>
            <person name="Lipzen A."/>
            <person name="Lundell T."/>
            <person name="Morin E."/>
            <person name="Murat C."/>
            <person name="Sun H."/>
            <person name="Tunlid A."/>
            <person name="Henrissat B."/>
            <person name="Grigoriev I.V."/>
            <person name="Hibbett D.S."/>
            <person name="Martin F."/>
            <person name="Nordberg H.P."/>
            <person name="Cantor M.N."/>
            <person name="Hua S.X."/>
        </authorList>
    </citation>
    <scope>NUCLEOTIDE SEQUENCE [LARGE SCALE GENOMIC DNA]</scope>
    <source>
        <strain evidence="1 2">Ve08.2h10</strain>
    </source>
</reference>
<organism evidence="1 2">
    <name type="scientific">Paxillus rubicundulus Ve08.2h10</name>
    <dbReference type="NCBI Taxonomy" id="930991"/>
    <lineage>
        <taxon>Eukaryota</taxon>
        <taxon>Fungi</taxon>
        <taxon>Dikarya</taxon>
        <taxon>Basidiomycota</taxon>
        <taxon>Agaricomycotina</taxon>
        <taxon>Agaricomycetes</taxon>
        <taxon>Agaricomycetidae</taxon>
        <taxon>Boletales</taxon>
        <taxon>Paxilineae</taxon>
        <taxon>Paxillaceae</taxon>
        <taxon>Paxillus</taxon>
    </lineage>
</organism>
<name>A0A0D0DFU7_9AGAM</name>
<dbReference type="Proteomes" id="UP000054538">
    <property type="component" value="Unassembled WGS sequence"/>
</dbReference>
<evidence type="ECO:0000313" key="2">
    <source>
        <dbReference type="Proteomes" id="UP000054538"/>
    </source>
</evidence>
<proteinExistence type="predicted"/>